<feature type="transmembrane region" description="Helical" evidence="2">
    <location>
        <begin position="320"/>
        <end position="338"/>
    </location>
</feature>
<feature type="transmembrane region" description="Helical" evidence="2">
    <location>
        <begin position="86"/>
        <end position="108"/>
    </location>
</feature>
<keyword evidence="4" id="KW-1185">Reference proteome</keyword>
<keyword evidence="2" id="KW-1133">Transmembrane helix</keyword>
<keyword evidence="2" id="KW-0812">Transmembrane</keyword>
<dbReference type="EMBL" id="BDSP01000107">
    <property type="protein sequence ID" value="GAX16563.1"/>
    <property type="molecule type" value="Genomic_DNA"/>
</dbReference>
<feature type="transmembrane region" description="Helical" evidence="2">
    <location>
        <begin position="282"/>
        <end position="300"/>
    </location>
</feature>
<organism evidence="3 4">
    <name type="scientific">Fistulifera solaris</name>
    <name type="common">Oleaginous diatom</name>
    <dbReference type="NCBI Taxonomy" id="1519565"/>
    <lineage>
        <taxon>Eukaryota</taxon>
        <taxon>Sar</taxon>
        <taxon>Stramenopiles</taxon>
        <taxon>Ochrophyta</taxon>
        <taxon>Bacillariophyta</taxon>
        <taxon>Bacillariophyceae</taxon>
        <taxon>Bacillariophycidae</taxon>
        <taxon>Naviculales</taxon>
        <taxon>Naviculaceae</taxon>
        <taxon>Fistulifera</taxon>
    </lineage>
</organism>
<feature type="transmembrane region" description="Helical" evidence="2">
    <location>
        <begin position="246"/>
        <end position="270"/>
    </location>
</feature>
<proteinExistence type="predicted"/>
<sequence length="401" mass="45503">MENKKEGPNPDKEASAIDTDGATEEPSKNEDNHGTKLSSKRPLYKRKVLKSYITLTLASFINYDSAQKSSNVFGSGGVPSTIGQRRYAVAVSIVSFVLATTTVVGHLDRFLFERFWREKVFPVGSRIELAILMFLVTWWSVGTGLQTSVTGLAGDSKGQFSFYFSTWACLLSCFFALDAWLQESADEGVKAFVTSWPNRAPAWICIAVLSLSTLVWYIDLWRNHENLDREEEEFIQVYFEAIREGIWYWLIIIATFTLLSSVGFVIMEIFRATKDENIRQQSGVNAIEGSCFVFLAMAWIPTVMVATTPGGPANLIGNAYFSTWLLVIFVFEGLVWFIHDMRQRIHKSLKEKQAEYRTKQQQILEETRTIRDKNNSTTAMSDTSGKRERSNTEYFDAVDAF</sequence>
<feature type="compositionally biased region" description="Basic and acidic residues" evidence="1">
    <location>
        <begin position="1"/>
        <end position="15"/>
    </location>
</feature>
<gene>
    <name evidence="3" type="ORF">FisN_7Lh290</name>
</gene>
<evidence type="ECO:0000256" key="2">
    <source>
        <dbReference type="SAM" id="Phobius"/>
    </source>
</evidence>
<dbReference type="InParanoid" id="A0A1Z5JRA9"/>
<feature type="region of interest" description="Disordered" evidence="1">
    <location>
        <begin position="1"/>
        <end position="39"/>
    </location>
</feature>
<feature type="region of interest" description="Disordered" evidence="1">
    <location>
        <begin position="369"/>
        <end position="390"/>
    </location>
</feature>
<dbReference type="Proteomes" id="UP000198406">
    <property type="component" value="Unassembled WGS sequence"/>
</dbReference>
<feature type="transmembrane region" description="Helical" evidence="2">
    <location>
        <begin position="200"/>
        <end position="218"/>
    </location>
</feature>
<evidence type="ECO:0000256" key="1">
    <source>
        <dbReference type="SAM" id="MobiDB-lite"/>
    </source>
</evidence>
<comment type="caution">
    <text evidence="3">The sequence shown here is derived from an EMBL/GenBank/DDBJ whole genome shotgun (WGS) entry which is preliminary data.</text>
</comment>
<dbReference type="OrthoDB" id="45297at2759"/>
<feature type="transmembrane region" description="Helical" evidence="2">
    <location>
        <begin position="160"/>
        <end position="180"/>
    </location>
</feature>
<accession>A0A1Z5JRA9</accession>
<evidence type="ECO:0000313" key="4">
    <source>
        <dbReference type="Proteomes" id="UP000198406"/>
    </source>
</evidence>
<dbReference type="AlphaFoldDB" id="A0A1Z5JRA9"/>
<feature type="transmembrane region" description="Helical" evidence="2">
    <location>
        <begin position="120"/>
        <end position="140"/>
    </location>
</feature>
<protein>
    <submittedName>
        <fullName evidence="3">Uncharacterized protein</fullName>
    </submittedName>
</protein>
<feature type="compositionally biased region" description="Basic and acidic residues" evidence="1">
    <location>
        <begin position="25"/>
        <end position="34"/>
    </location>
</feature>
<reference evidence="3 4" key="1">
    <citation type="journal article" date="2015" name="Plant Cell">
        <title>Oil accumulation by the oleaginous diatom Fistulifera solaris as revealed by the genome and transcriptome.</title>
        <authorList>
            <person name="Tanaka T."/>
            <person name="Maeda Y."/>
            <person name="Veluchamy A."/>
            <person name="Tanaka M."/>
            <person name="Abida H."/>
            <person name="Marechal E."/>
            <person name="Bowler C."/>
            <person name="Muto M."/>
            <person name="Sunaga Y."/>
            <person name="Tanaka M."/>
            <person name="Yoshino T."/>
            <person name="Taniguchi T."/>
            <person name="Fukuda Y."/>
            <person name="Nemoto M."/>
            <person name="Matsumoto M."/>
            <person name="Wong P.S."/>
            <person name="Aburatani S."/>
            <person name="Fujibuchi W."/>
        </authorList>
    </citation>
    <scope>NUCLEOTIDE SEQUENCE [LARGE SCALE GENOMIC DNA]</scope>
    <source>
        <strain evidence="3 4">JPCC DA0580</strain>
    </source>
</reference>
<keyword evidence="2" id="KW-0472">Membrane</keyword>
<name>A0A1Z5JRA9_FISSO</name>
<evidence type="ECO:0000313" key="3">
    <source>
        <dbReference type="EMBL" id="GAX16563.1"/>
    </source>
</evidence>